<evidence type="ECO:0000313" key="1">
    <source>
        <dbReference type="EMBL" id="CDW30181.1"/>
    </source>
</evidence>
<dbReference type="EMBL" id="HACA01012820">
    <property type="protein sequence ID" value="CDW30181.1"/>
    <property type="molecule type" value="Transcribed_RNA"/>
</dbReference>
<protein>
    <submittedName>
        <fullName evidence="1">Uncharacterized protein</fullName>
    </submittedName>
</protein>
<sequence>MKLRKVTNEGIIIHKF</sequence>
<accession>A0A0K2TXQ2</accession>
<organism evidence="1">
    <name type="scientific">Lepeophtheirus salmonis</name>
    <name type="common">Salmon louse</name>
    <name type="synonym">Caligus salmonis</name>
    <dbReference type="NCBI Taxonomy" id="72036"/>
    <lineage>
        <taxon>Eukaryota</taxon>
        <taxon>Metazoa</taxon>
        <taxon>Ecdysozoa</taxon>
        <taxon>Arthropoda</taxon>
        <taxon>Crustacea</taxon>
        <taxon>Multicrustacea</taxon>
        <taxon>Hexanauplia</taxon>
        <taxon>Copepoda</taxon>
        <taxon>Siphonostomatoida</taxon>
        <taxon>Caligidae</taxon>
        <taxon>Lepeophtheirus</taxon>
    </lineage>
</organism>
<reference evidence="1" key="1">
    <citation type="submission" date="2014-05" db="EMBL/GenBank/DDBJ databases">
        <authorList>
            <person name="Chronopoulou M."/>
        </authorList>
    </citation>
    <scope>NUCLEOTIDE SEQUENCE</scope>
    <source>
        <tissue evidence="1">Whole organism</tissue>
    </source>
</reference>
<dbReference type="AlphaFoldDB" id="A0A0K2TXQ2"/>
<name>A0A0K2TXQ2_LEPSM</name>
<proteinExistence type="predicted"/>